<dbReference type="EMBL" id="NBNE01010864">
    <property type="protein sequence ID" value="OWY97085.1"/>
    <property type="molecule type" value="Genomic_DNA"/>
</dbReference>
<reference evidence="2" key="1">
    <citation type="submission" date="2017-03" db="EMBL/GenBank/DDBJ databases">
        <title>Phytopthora megakarya and P. palmivora, two closely related causual agents of cacao black pod achieved similar genome size and gene model numbers by different mechanisms.</title>
        <authorList>
            <person name="Ali S."/>
            <person name="Shao J."/>
            <person name="Larry D.J."/>
            <person name="Kronmiller B."/>
            <person name="Shen D."/>
            <person name="Strem M.D."/>
            <person name="Melnick R.L."/>
            <person name="Guiltinan M.J."/>
            <person name="Tyler B.M."/>
            <person name="Meinhardt L.W."/>
            <person name="Bailey B.A."/>
        </authorList>
    </citation>
    <scope>NUCLEOTIDE SEQUENCE [LARGE SCALE GENOMIC DNA]</scope>
    <source>
        <strain evidence="2">zdho120</strain>
    </source>
</reference>
<dbReference type="AlphaFoldDB" id="A0A225UUN1"/>
<gene>
    <name evidence="1" type="ORF">PHMEG_00032473</name>
</gene>
<name>A0A225UUN1_9STRA</name>
<accession>A0A225UUN1</accession>
<keyword evidence="2" id="KW-1185">Reference proteome</keyword>
<sequence length="177" mass="19450">MYRPPRGPKGTKFVYVWVGLMKILDEVGYGKFLVEREDGEIKEQFIAHVSFLVTYNYPTELLRKAADDIVVQLADEDQVDARVGIAPARTAAGTTMISGTTTARGHRTKKRRTPWSCDADGDATQDIKCWSTSSRPYTTTSMEVTITRVDDGCPSLNTTPSSMPARVVEDLVGGDGV</sequence>
<dbReference type="OrthoDB" id="144272at2759"/>
<dbReference type="Proteomes" id="UP000198211">
    <property type="component" value="Unassembled WGS sequence"/>
</dbReference>
<comment type="caution">
    <text evidence="1">The sequence shown here is derived from an EMBL/GenBank/DDBJ whole genome shotgun (WGS) entry which is preliminary data.</text>
</comment>
<evidence type="ECO:0000313" key="1">
    <source>
        <dbReference type="EMBL" id="OWY97085.1"/>
    </source>
</evidence>
<evidence type="ECO:0000313" key="2">
    <source>
        <dbReference type="Proteomes" id="UP000198211"/>
    </source>
</evidence>
<protein>
    <submittedName>
        <fullName evidence="1">Uncharacterized protein</fullName>
    </submittedName>
</protein>
<organism evidence="1 2">
    <name type="scientific">Phytophthora megakarya</name>
    <dbReference type="NCBI Taxonomy" id="4795"/>
    <lineage>
        <taxon>Eukaryota</taxon>
        <taxon>Sar</taxon>
        <taxon>Stramenopiles</taxon>
        <taxon>Oomycota</taxon>
        <taxon>Peronosporomycetes</taxon>
        <taxon>Peronosporales</taxon>
        <taxon>Peronosporaceae</taxon>
        <taxon>Phytophthora</taxon>
    </lineage>
</organism>
<proteinExistence type="predicted"/>